<evidence type="ECO:0000259" key="10">
    <source>
        <dbReference type="Pfam" id="PF21305"/>
    </source>
</evidence>
<dbReference type="InterPro" id="IPR038591">
    <property type="entry name" value="NolW-like_sf"/>
</dbReference>
<accession>A0A6G7GUN4</accession>
<keyword evidence="8" id="KW-0998">Cell outer membrane</keyword>
<dbReference type="InterPro" id="IPR004846">
    <property type="entry name" value="T2SS/T3SS_dom"/>
</dbReference>
<dbReference type="EMBL" id="CP049055">
    <property type="protein sequence ID" value="QII13062.1"/>
    <property type="molecule type" value="Genomic_DNA"/>
</dbReference>
<feature type="domain" description="GspD-like N0" evidence="10">
    <location>
        <begin position="101"/>
        <end position="171"/>
    </location>
</feature>
<comment type="subcellular location">
    <subcellularLocation>
        <location evidence="1">Cell outer membrane</location>
    </subcellularLocation>
</comment>
<evidence type="ECO:0000256" key="2">
    <source>
        <dbReference type="ARBA" id="ARBA00006980"/>
    </source>
</evidence>
<proteinExistence type="inferred from homology"/>
<dbReference type="GO" id="GO:0015628">
    <property type="term" value="P:protein secretion by the type II secretion system"/>
    <property type="evidence" value="ECO:0007669"/>
    <property type="project" value="InterPro"/>
</dbReference>
<name>A0A6G7GUN4_KUEST</name>
<dbReference type="PRINTS" id="PR00811">
    <property type="entry name" value="BCTERIALGSPD"/>
</dbReference>
<evidence type="ECO:0000256" key="8">
    <source>
        <dbReference type="ARBA" id="ARBA00023237"/>
    </source>
</evidence>
<keyword evidence="5" id="KW-0812">Transmembrane</keyword>
<dbReference type="PROSITE" id="PS51257">
    <property type="entry name" value="PROKAR_LIPOPROTEIN"/>
    <property type="match status" value="1"/>
</dbReference>
<dbReference type="InterPro" id="IPR001775">
    <property type="entry name" value="GspD/PilQ"/>
</dbReference>
<keyword evidence="3" id="KW-0813">Transport</keyword>
<dbReference type="Pfam" id="PF00263">
    <property type="entry name" value="Secretin"/>
    <property type="match status" value="1"/>
</dbReference>
<dbReference type="AlphaFoldDB" id="A0A6G7GUN4"/>
<dbReference type="Proteomes" id="UP000501926">
    <property type="component" value="Chromosome"/>
</dbReference>
<evidence type="ECO:0000256" key="4">
    <source>
        <dbReference type="ARBA" id="ARBA00022452"/>
    </source>
</evidence>
<dbReference type="Gene3D" id="3.30.1370.120">
    <property type="match status" value="2"/>
</dbReference>
<keyword evidence="7" id="KW-0472">Membrane</keyword>
<dbReference type="GO" id="GO:0015627">
    <property type="term" value="C:type II protein secretion system complex"/>
    <property type="evidence" value="ECO:0007669"/>
    <property type="project" value="InterPro"/>
</dbReference>
<dbReference type="InterPro" id="IPR050810">
    <property type="entry name" value="Bact_Secretion_Sys_Channel"/>
</dbReference>
<evidence type="ECO:0000313" key="11">
    <source>
        <dbReference type="EMBL" id="QII13062.1"/>
    </source>
</evidence>
<dbReference type="PANTHER" id="PTHR30332">
    <property type="entry name" value="PROBABLE GENERAL SECRETION PATHWAY PROTEIN D"/>
    <property type="match status" value="1"/>
</dbReference>
<dbReference type="GO" id="GO:0009279">
    <property type="term" value="C:cell outer membrane"/>
    <property type="evidence" value="ECO:0007669"/>
    <property type="project" value="UniProtKB-SubCell"/>
</dbReference>
<comment type="similarity">
    <text evidence="2">Belongs to the bacterial secretin family. GSP D subfamily.</text>
</comment>
<sequence length="670" mass="74965">MGMNKCTRVFIMIVFALLSGCKETQIKQTDFTPFRKPISLSTTTEKVEKKSWEYEVMPEKEVLGGKKEGVPDEIIYPSEYRRPEPALYKPAYTGEKIDIALNFDDAEIKDVVQVILGEILNVNYVLDKRVGGKVNLHASGEVYKEELISMLNSLLYVYNFTILKDGNLYNVLPQAEARRETSIIIHGDKIPEWSKDIIIQIVPLKYADPKKLSSTVKQFMSSIGNIVTHEDFPYLMIIDNASVMEKLLTIIKIFDVPFLAGKAMRFYEFKYVDARNMSKDLGSLAKSLGAKVGGDGEFDFVPFSDTNKLIVITKLPELLPKIDMWIKNIDVPPTQLDEEMRVYIYKVQHQKAETIVPIITQMYSEKMAAQPKKLGRDIVESMKVLADTETNSVIMKTFPSDYKSIKAIIEAIDATPQQVFIEVLIVEVTRNDTLDYGTEWLWSGSNLQVYGVGDIARAAGNAAVQFTNTFAKGSFEILIDILATSSNAKILSAPHILVRDEQPASIQVGEEVPILTSSGQQTGTTITFEQVQYRDTGIILTVTPHIAENGLITLEVNQEVSNAKLTDTGVEKSPTFSTRQVQTSLVIKSGHTIGLGGIIEQKNEKEVKKIPLLGDIPYLGNLFKATSLIDKRTELIMLITPYIANNAEDADSLTQAFEKKLQEIDFLVNQ</sequence>
<keyword evidence="6" id="KW-0653">Protein transport</keyword>
<reference evidence="11 12" key="1">
    <citation type="submission" date="2020-02" db="EMBL/GenBank/DDBJ databases">
        <title>Newly sequenced genome of strain CSTR1 showed variability in Candidatus Kuenenia stuttgartiensis genomes.</title>
        <authorList>
            <person name="Ding C."/>
            <person name="Adrian L."/>
        </authorList>
    </citation>
    <scope>NUCLEOTIDE SEQUENCE [LARGE SCALE GENOMIC DNA]</scope>
    <source>
        <strain evidence="11 12">CSTR1</strain>
    </source>
</reference>
<dbReference type="NCBIfam" id="TIGR02517">
    <property type="entry name" value="type_II_gspD"/>
    <property type="match status" value="1"/>
</dbReference>
<evidence type="ECO:0000256" key="1">
    <source>
        <dbReference type="ARBA" id="ARBA00004442"/>
    </source>
</evidence>
<dbReference type="Pfam" id="PF21305">
    <property type="entry name" value="type_II_gspD_N0"/>
    <property type="match status" value="1"/>
</dbReference>
<evidence type="ECO:0000256" key="6">
    <source>
        <dbReference type="ARBA" id="ARBA00022927"/>
    </source>
</evidence>
<feature type="domain" description="Type II/III secretion system secretin-like" evidence="9">
    <location>
        <begin position="482"/>
        <end position="644"/>
    </location>
</feature>
<dbReference type="InterPro" id="IPR013356">
    <property type="entry name" value="T2SS_GspD"/>
</dbReference>
<protein>
    <submittedName>
        <fullName evidence="11">Putative general secretion pathway protein D</fullName>
    </submittedName>
</protein>
<dbReference type="PANTHER" id="PTHR30332:SF25">
    <property type="entry name" value="SECRETIN XPSD"/>
    <property type="match status" value="1"/>
</dbReference>
<evidence type="ECO:0000256" key="7">
    <source>
        <dbReference type="ARBA" id="ARBA00023136"/>
    </source>
</evidence>
<evidence type="ECO:0000256" key="5">
    <source>
        <dbReference type="ARBA" id="ARBA00022692"/>
    </source>
</evidence>
<keyword evidence="4" id="KW-1134">Transmembrane beta strand</keyword>
<evidence type="ECO:0000256" key="3">
    <source>
        <dbReference type="ARBA" id="ARBA00022448"/>
    </source>
</evidence>
<evidence type="ECO:0000259" key="9">
    <source>
        <dbReference type="Pfam" id="PF00263"/>
    </source>
</evidence>
<evidence type="ECO:0000313" key="12">
    <source>
        <dbReference type="Proteomes" id="UP000501926"/>
    </source>
</evidence>
<gene>
    <name evidence="11" type="primary">pulD</name>
    <name evidence="11" type="ORF">KsCSTR_36830</name>
</gene>
<dbReference type="InterPro" id="IPR049371">
    <property type="entry name" value="GspD-like_N0"/>
</dbReference>
<organism evidence="11 12">
    <name type="scientific">Kuenenia stuttgartiensis</name>
    <dbReference type="NCBI Taxonomy" id="174633"/>
    <lineage>
        <taxon>Bacteria</taxon>
        <taxon>Pseudomonadati</taxon>
        <taxon>Planctomycetota</taxon>
        <taxon>Candidatus Brocadiia</taxon>
        <taxon>Candidatus Brocadiales</taxon>
        <taxon>Candidatus Brocadiaceae</taxon>
        <taxon>Candidatus Kuenenia</taxon>
    </lineage>
</organism>